<dbReference type="EMBL" id="FSRU01000001">
    <property type="protein sequence ID" value="SIO22613.1"/>
    <property type="molecule type" value="Genomic_DNA"/>
</dbReference>
<dbReference type="InterPro" id="IPR005119">
    <property type="entry name" value="LysR_subst-bd"/>
</dbReference>
<dbReference type="AlphaFoldDB" id="A0A1N6HS78"/>
<dbReference type="InterPro" id="IPR000847">
    <property type="entry name" value="LysR_HTH_N"/>
</dbReference>
<keyword evidence="4" id="KW-0804">Transcription</keyword>
<dbReference type="Proteomes" id="UP000185151">
    <property type="component" value="Unassembled WGS sequence"/>
</dbReference>
<organism evidence="6 7">
    <name type="scientific">Paraburkholderia phenazinium</name>
    <dbReference type="NCBI Taxonomy" id="60549"/>
    <lineage>
        <taxon>Bacteria</taxon>
        <taxon>Pseudomonadati</taxon>
        <taxon>Pseudomonadota</taxon>
        <taxon>Betaproteobacteria</taxon>
        <taxon>Burkholderiales</taxon>
        <taxon>Burkholderiaceae</taxon>
        <taxon>Paraburkholderia</taxon>
    </lineage>
</organism>
<dbReference type="RefSeq" id="WP_074295126.1">
    <property type="nucleotide sequence ID" value="NZ_FSRU01000001.1"/>
</dbReference>
<evidence type="ECO:0000313" key="6">
    <source>
        <dbReference type="EMBL" id="SIO22613.1"/>
    </source>
</evidence>
<proteinExistence type="inferred from homology"/>
<dbReference type="GO" id="GO:0006351">
    <property type="term" value="P:DNA-templated transcription"/>
    <property type="evidence" value="ECO:0007669"/>
    <property type="project" value="TreeGrafter"/>
</dbReference>
<dbReference type="InterPro" id="IPR036388">
    <property type="entry name" value="WH-like_DNA-bd_sf"/>
</dbReference>
<keyword evidence="2" id="KW-0805">Transcription regulation</keyword>
<dbReference type="Gene3D" id="1.10.10.10">
    <property type="entry name" value="Winged helix-like DNA-binding domain superfamily/Winged helix DNA-binding domain"/>
    <property type="match status" value="1"/>
</dbReference>
<dbReference type="InterPro" id="IPR058163">
    <property type="entry name" value="LysR-type_TF_proteobact-type"/>
</dbReference>
<dbReference type="PRINTS" id="PR00039">
    <property type="entry name" value="HTHLYSR"/>
</dbReference>
<dbReference type="PANTHER" id="PTHR30537:SF35">
    <property type="entry name" value="TRANSCRIPTIONAL REGULATORY PROTEIN"/>
    <property type="match status" value="1"/>
</dbReference>
<keyword evidence="7" id="KW-1185">Reference proteome</keyword>
<keyword evidence="3" id="KW-0238">DNA-binding</keyword>
<dbReference type="PROSITE" id="PS50931">
    <property type="entry name" value="HTH_LYSR"/>
    <property type="match status" value="1"/>
</dbReference>
<dbReference type="Pfam" id="PF00126">
    <property type="entry name" value="HTH_1"/>
    <property type="match status" value="1"/>
</dbReference>
<dbReference type="PANTHER" id="PTHR30537">
    <property type="entry name" value="HTH-TYPE TRANSCRIPTIONAL REGULATOR"/>
    <property type="match status" value="1"/>
</dbReference>
<evidence type="ECO:0000313" key="7">
    <source>
        <dbReference type="Proteomes" id="UP000185151"/>
    </source>
</evidence>
<evidence type="ECO:0000256" key="3">
    <source>
        <dbReference type="ARBA" id="ARBA00023125"/>
    </source>
</evidence>
<comment type="similarity">
    <text evidence="1">Belongs to the LysR transcriptional regulatory family.</text>
</comment>
<dbReference type="SUPFAM" id="SSF46785">
    <property type="entry name" value="Winged helix' DNA-binding domain"/>
    <property type="match status" value="1"/>
</dbReference>
<dbReference type="InterPro" id="IPR036390">
    <property type="entry name" value="WH_DNA-bd_sf"/>
</dbReference>
<evidence type="ECO:0000256" key="1">
    <source>
        <dbReference type="ARBA" id="ARBA00009437"/>
    </source>
</evidence>
<dbReference type="OrthoDB" id="9080054at2"/>
<sequence length="311" mass="34577">MDYLESLRVFRAVVEARSFTRAADMLGLTTPIVSRSISGLERRLGSRLFNRTTRQVSLTEAAEHFYEGCARILDDLEVLEAEASAQTREPSGVLRLVAHTTATVNRLVPLISTFKHKHPKVSLDVTLTERPVDLVADGYDLGIVLPFMLSTDTVVTRLLERMNFAILATPEYLKQHSRPTHPSELVDHTFVALSPAFRKPQLTFRLGPEDLLIPLRYDIASNNAVFNREMVLQGFGIGVLPATLAQAELASGRLVAILEEFEVIDQSVDLRIAYNTRTLLPAKVKAFVEHAAEFFADVSAIPVSSDLKIRP</sequence>
<dbReference type="Gene3D" id="3.40.190.290">
    <property type="match status" value="1"/>
</dbReference>
<reference evidence="6 7" key="1">
    <citation type="submission" date="2016-11" db="EMBL/GenBank/DDBJ databases">
        <authorList>
            <person name="Jaros S."/>
            <person name="Januszkiewicz K."/>
            <person name="Wedrychowicz H."/>
        </authorList>
    </citation>
    <scope>NUCLEOTIDE SEQUENCE [LARGE SCALE GENOMIC DNA]</scope>
    <source>
        <strain evidence="6 7">GAS95</strain>
    </source>
</reference>
<evidence type="ECO:0000256" key="4">
    <source>
        <dbReference type="ARBA" id="ARBA00023163"/>
    </source>
</evidence>
<dbReference type="FunFam" id="1.10.10.10:FF:000001">
    <property type="entry name" value="LysR family transcriptional regulator"/>
    <property type="match status" value="1"/>
</dbReference>
<gene>
    <name evidence="6" type="ORF">SAMN05444165_1549</name>
</gene>
<evidence type="ECO:0000256" key="2">
    <source>
        <dbReference type="ARBA" id="ARBA00023015"/>
    </source>
</evidence>
<dbReference type="Pfam" id="PF03466">
    <property type="entry name" value="LysR_substrate"/>
    <property type="match status" value="1"/>
</dbReference>
<evidence type="ECO:0000259" key="5">
    <source>
        <dbReference type="PROSITE" id="PS50931"/>
    </source>
</evidence>
<name>A0A1N6HS78_9BURK</name>
<protein>
    <submittedName>
        <fullName evidence="6">Transcriptional regulator, LysR family</fullName>
    </submittedName>
</protein>
<feature type="domain" description="HTH lysR-type" evidence="5">
    <location>
        <begin position="1"/>
        <end position="59"/>
    </location>
</feature>
<dbReference type="GO" id="GO:0043565">
    <property type="term" value="F:sequence-specific DNA binding"/>
    <property type="evidence" value="ECO:0007669"/>
    <property type="project" value="TreeGrafter"/>
</dbReference>
<dbReference type="CDD" id="cd08422">
    <property type="entry name" value="PBP2_CrgA_like"/>
    <property type="match status" value="1"/>
</dbReference>
<dbReference type="SUPFAM" id="SSF53850">
    <property type="entry name" value="Periplasmic binding protein-like II"/>
    <property type="match status" value="1"/>
</dbReference>
<dbReference type="GO" id="GO:0003700">
    <property type="term" value="F:DNA-binding transcription factor activity"/>
    <property type="evidence" value="ECO:0007669"/>
    <property type="project" value="InterPro"/>
</dbReference>
<accession>A0A1N6HS78</accession>